<evidence type="ECO:0000313" key="1">
    <source>
        <dbReference type="EMBL" id="CCX14317.1"/>
    </source>
</evidence>
<organism evidence="1 2">
    <name type="scientific">Pyronema omphalodes (strain CBS 100304)</name>
    <name type="common">Pyronema confluens</name>
    <dbReference type="NCBI Taxonomy" id="1076935"/>
    <lineage>
        <taxon>Eukaryota</taxon>
        <taxon>Fungi</taxon>
        <taxon>Dikarya</taxon>
        <taxon>Ascomycota</taxon>
        <taxon>Pezizomycotina</taxon>
        <taxon>Pezizomycetes</taxon>
        <taxon>Pezizales</taxon>
        <taxon>Pyronemataceae</taxon>
        <taxon>Pyronema</taxon>
    </lineage>
</organism>
<sequence length="47" mass="4998">MPVSIALGVFEVRRVLRAPISLLGGTEKKLLLPMALGRLNASEAHDG</sequence>
<reference evidence="1 2" key="1">
    <citation type="journal article" date="2013" name="PLoS Genet.">
        <title>The genome and development-dependent transcriptomes of Pyronema confluens: a window into fungal evolution.</title>
        <authorList>
            <person name="Traeger S."/>
            <person name="Altegoer F."/>
            <person name="Freitag M."/>
            <person name="Gabaldon T."/>
            <person name="Kempken F."/>
            <person name="Kumar A."/>
            <person name="Marcet-Houben M."/>
            <person name="Poggeler S."/>
            <person name="Stajich J.E."/>
            <person name="Nowrousian M."/>
        </authorList>
    </citation>
    <scope>NUCLEOTIDE SEQUENCE [LARGE SCALE GENOMIC DNA]</scope>
    <source>
        <strain evidence="2">CBS 100304</strain>
        <tissue evidence="1">Vegetative mycelium</tissue>
    </source>
</reference>
<name>U4LFT8_PYROM</name>
<gene>
    <name evidence="1" type="ORF">PCON_13910</name>
</gene>
<protein>
    <submittedName>
        <fullName evidence="1">Uncharacterized protein</fullName>
    </submittedName>
</protein>
<keyword evidence="2" id="KW-1185">Reference proteome</keyword>
<dbReference type="Proteomes" id="UP000018144">
    <property type="component" value="Unassembled WGS sequence"/>
</dbReference>
<dbReference type="EMBL" id="HF935952">
    <property type="protein sequence ID" value="CCX14317.1"/>
    <property type="molecule type" value="Genomic_DNA"/>
</dbReference>
<accession>U4LFT8</accession>
<dbReference type="AlphaFoldDB" id="U4LFT8"/>
<evidence type="ECO:0000313" key="2">
    <source>
        <dbReference type="Proteomes" id="UP000018144"/>
    </source>
</evidence>
<proteinExistence type="predicted"/>